<dbReference type="OrthoDB" id="10258825at2759"/>
<dbReference type="InterPro" id="IPR007823">
    <property type="entry name" value="RRP8"/>
</dbReference>
<dbReference type="AlphaFoldDB" id="E3MY75"/>
<keyword evidence="1" id="KW-0489">Methyltransferase</keyword>
<accession>E3MY75</accession>
<keyword evidence="1" id="KW-0698">rRNA processing</keyword>
<dbReference type="GO" id="GO:0008168">
    <property type="term" value="F:methyltransferase activity"/>
    <property type="evidence" value="ECO:0007669"/>
    <property type="project" value="UniProtKB-KW"/>
</dbReference>
<dbReference type="GO" id="GO:0032259">
    <property type="term" value="P:methylation"/>
    <property type="evidence" value="ECO:0007669"/>
    <property type="project" value="UniProtKB-KW"/>
</dbReference>
<comment type="function">
    <text evidence="1">Probable methyltransferase required to silence rDNA.</text>
</comment>
<name>E3MY75_CAERE</name>
<proteinExistence type="inferred from homology"/>
<dbReference type="STRING" id="31234.E3MY75"/>
<keyword evidence="3" id="KW-1185">Reference proteome</keyword>
<evidence type="ECO:0000256" key="1">
    <source>
        <dbReference type="RuleBase" id="RU365074"/>
    </source>
</evidence>
<dbReference type="HOGENOM" id="CLU_2415401_0_0_1"/>
<dbReference type="eggNOG" id="KOG3045">
    <property type="taxonomic scope" value="Eukaryota"/>
</dbReference>
<evidence type="ECO:0000313" key="3">
    <source>
        <dbReference type="Proteomes" id="UP000008281"/>
    </source>
</evidence>
<keyword evidence="1" id="KW-0539">Nucleus</keyword>
<sequence length="92" mass="10894">MRVSRIRCGESKNSRIIRRFERSSVGSNRNQINSQYSIWNVVRRRFRRLLERNVSGTLKIAEVTSRLVSFKQFCEAITKMGLEMANRRQLTD</sequence>
<dbReference type="EC" id="2.1.1.-" evidence="1"/>
<organism evidence="3">
    <name type="scientific">Caenorhabditis remanei</name>
    <name type="common">Caenorhabditis vulgaris</name>
    <dbReference type="NCBI Taxonomy" id="31234"/>
    <lineage>
        <taxon>Eukaryota</taxon>
        <taxon>Metazoa</taxon>
        <taxon>Ecdysozoa</taxon>
        <taxon>Nematoda</taxon>
        <taxon>Chromadorea</taxon>
        <taxon>Rhabditida</taxon>
        <taxon>Rhabditina</taxon>
        <taxon>Rhabditomorpha</taxon>
        <taxon>Rhabditoidea</taxon>
        <taxon>Rhabditidae</taxon>
        <taxon>Peloderinae</taxon>
        <taxon>Caenorhabditis</taxon>
    </lineage>
</organism>
<dbReference type="Pfam" id="PF05148">
    <property type="entry name" value="Methyltransf_8"/>
    <property type="match status" value="1"/>
</dbReference>
<reference evidence="2" key="1">
    <citation type="submission" date="2007-07" db="EMBL/GenBank/DDBJ databases">
        <title>PCAP assembly of the Caenorhabditis remanei genome.</title>
        <authorList>
            <consortium name="The Caenorhabditis remanei Sequencing Consortium"/>
            <person name="Wilson R.K."/>
        </authorList>
    </citation>
    <scope>NUCLEOTIDE SEQUENCE [LARGE SCALE GENOMIC DNA]</scope>
    <source>
        <strain evidence="2">PB4641</strain>
    </source>
</reference>
<dbReference type="EMBL" id="DS268495">
    <property type="protein sequence ID" value="EFP11984.1"/>
    <property type="molecule type" value="Genomic_DNA"/>
</dbReference>
<keyword evidence="1" id="KW-0949">S-adenosyl-L-methionine</keyword>
<dbReference type="InParanoid" id="E3MY75"/>
<comment type="similarity">
    <text evidence="1">Belongs to the methyltransferase superfamily. RRP8 family.</text>
</comment>
<evidence type="ECO:0000313" key="2">
    <source>
        <dbReference type="EMBL" id="EFP11984.1"/>
    </source>
</evidence>
<keyword evidence="1" id="KW-0808">Transferase</keyword>
<comment type="subcellular location">
    <subcellularLocation>
        <location evidence="1">Nucleus</location>
        <location evidence="1">Nucleolus</location>
    </subcellularLocation>
</comment>
<dbReference type="GO" id="GO:0006364">
    <property type="term" value="P:rRNA processing"/>
    <property type="evidence" value="ECO:0007669"/>
    <property type="project" value="UniProtKB-UniRule"/>
</dbReference>
<dbReference type="Proteomes" id="UP000008281">
    <property type="component" value="Unassembled WGS sequence"/>
</dbReference>
<gene>
    <name evidence="2" type="ORF">CRE_31363</name>
</gene>
<dbReference type="GO" id="GO:0005730">
    <property type="term" value="C:nucleolus"/>
    <property type="evidence" value="ECO:0007669"/>
    <property type="project" value="UniProtKB-SubCell"/>
</dbReference>
<protein>
    <recommendedName>
        <fullName evidence="1">Ribosomal RNA-processing protein 8</fullName>
        <ecNumber evidence="1">2.1.1.-</ecNumber>
    </recommendedName>
</protein>